<accession>A0A1Q9DK26</accession>
<dbReference type="OrthoDB" id="413375at2759"/>
<organism evidence="2 3">
    <name type="scientific">Symbiodinium microadriaticum</name>
    <name type="common">Dinoflagellate</name>
    <name type="synonym">Zooxanthella microadriatica</name>
    <dbReference type="NCBI Taxonomy" id="2951"/>
    <lineage>
        <taxon>Eukaryota</taxon>
        <taxon>Sar</taxon>
        <taxon>Alveolata</taxon>
        <taxon>Dinophyceae</taxon>
        <taxon>Suessiales</taxon>
        <taxon>Symbiodiniaceae</taxon>
        <taxon>Symbiodinium</taxon>
    </lineage>
</organism>
<gene>
    <name evidence="2" type="ORF">AK812_SmicGene22337</name>
</gene>
<sequence length="531" mass="58277">MVWNRIALVSLLLVVPAAGQCDEGTCQSLQPYFDCLLDFSSGAAGAGNAITFANCPGIGRVAVRVRLVGDARSEKYVNAFEVLRPHLDRNVLQLPEEHLTRLPAEDRFVEVAFLSGLFSALSSRPIRPIHGKGEGHAELLWREKVRWSMAGVFDIAGPAATCTYCFNDTALVQFLPLCVRQPGDPAGQCHAHEQLQPPFELEVEVMSRAMPILQVIPEMSILELLILLTGYTMDLEKMASLSFLHDNHLGNLLVVISQTGARKITWHDFGARSYFHTATQSDFESFRKLFDESYEMVIAYLTQRSGTASLVAQLRHVKSEWSLEGIRDLDIVSTALATLAESLQQVIMQWAEGSINIRRSVLQAWSRALPPTRLEALRELLEQGGPVASPATLVFPTVVWADLFLSSSGRERNPDWGRTNISECRSCSEARAVFLNPSDGPVSVGAGASSCFFHTGVFRFLRVAPVSCSVVLCLPVGVRIHQGPVCRSPLVSCRAIVGKSSHMGFVSEPAPFAPQNTTSWTRLIIEVPHGA</sequence>
<name>A0A1Q9DK26_SYMMI</name>
<evidence type="ECO:0000313" key="2">
    <source>
        <dbReference type="EMBL" id="OLP95511.1"/>
    </source>
</evidence>
<feature type="chain" id="PRO_5013158595" evidence="1">
    <location>
        <begin position="20"/>
        <end position="531"/>
    </location>
</feature>
<protein>
    <submittedName>
        <fullName evidence="2">Uncharacterized protein</fullName>
    </submittedName>
</protein>
<feature type="signal peptide" evidence="1">
    <location>
        <begin position="1"/>
        <end position="19"/>
    </location>
</feature>
<reference evidence="2 3" key="1">
    <citation type="submission" date="2016-02" db="EMBL/GenBank/DDBJ databases">
        <title>Genome analysis of coral dinoflagellate symbionts highlights evolutionary adaptations to a symbiotic lifestyle.</title>
        <authorList>
            <person name="Aranda M."/>
            <person name="Li Y."/>
            <person name="Liew Y.J."/>
            <person name="Baumgarten S."/>
            <person name="Simakov O."/>
            <person name="Wilson M."/>
            <person name="Piel J."/>
            <person name="Ashoor H."/>
            <person name="Bougouffa S."/>
            <person name="Bajic V.B."/>
            <person name="Ryu T."/>
            <person name="Ravasi T."/>
            <person name="Bayer T."/>
            <person name="Micklem G."/>
            <person name="Kim H."/>
            <person name="Bhak J."/>
            <person name="Lajeunesse T.C."/>
            <person name="Voolstra C.R."/>
        </authorList>
    </citation>
    <scope>NUCLEOTIDE SEQUENCE [LARGE SCALE GENOMIC DNA]</scope>
    <source>
        <strain evidence="2 3">CCMP2467</strain>
    </source>
</reference>
<dbReference type="Proteomes" id="UP000186817">
    <property type="component" value="Unassembled WGS sequence"/>
</dbReference>
<dbReference type="AlphaFoldDB" id="A0A1Q9DK26"/>
<comment type="caution">
    <text evidence="2">The sequence shown here is derived from an EMBL/GenBank/DDBJ whole genome shotgun (WGS) entry which is preliminary data.</text>
</comment>
<proteinExistence type="predicted"/>
<evidence type="ECO:0000313" key="3">
    <source>
        <dbReference type="Proteomes" id="UP000186817"/>
    </source>
</evidence>
<keyword evidence="1" id="KW-0732">Signal</keyword>
<evidence type="ECO:0000256" key="1">
    <source>
        <dbReference type="SAM" id="SignalP"/>
    </source>
</evidence>
<dbReference type="EMBL" id="LSRX01000500">
    <property type="protein sequence ID" value="OLP95511.1"/>
    <property type="molecule type" value="Genomic_DNA"/>
</dbReference>
<keyword evidence="3" id="KW-1185">Reference proteome</keyword>